<evidence type="ECO:0000313" key="7">
    <source>
        <dbReference type="Proteomes" id="UP001155027"/>
    </source>
</evidence>
<dbReference type="PROSITE" id="PS51900">
    <property type="entry name" value="CB"/>
    <property type="match status" value="1"/>
</dbReference>
<feature type="compositionally biased region" description="Basic and acidic residues" evidence="4">
    <location>
        <begin position="132"/>
        <end position="151"/>
    </location>
</feature>
<feature type="compositionally biased region" description="Basic and acidic residues" evidence="4">
    <location>
        <begin position="208"/>
        <end position="219"/>
    </location>
</feature>
<keyword evidence="2 3" id="KW-0238">DNA-binding</keyword>
<feature type="domain" description="Core-binding (CB)" evidence="5">
    <location>
        <begin position="15"/>
        <end position="94"/>
    </location>
</feature>
<dbReference type="AlphaFoldDB" id="A0A9X2TEG8"/>
<dbReference type="GO" id="GO:0015074">
    <property type="term" value="P:DNA integration"/>
    <property type="evidence" value="ECO:0007669"/>
    <property type="project" value="UniProtKB-KW"/>
</dbReference>
<comment type="caution">
    <text evidence="6">The sequence shown here is derived from an EMBL/GenBank/DDBJ whole genome shotgun (WGS) entry which is preliminary data.</text>
</comment>
<evidence type="ECO:0000256" key="1">
    <source>
        <dbReference type="ARBA" id="ARBA00022908"/>
    </source>
</evidence>
<proteinExistence type="predicted"/>
<dbReference type="EMBL" id="JANUAU010000001">
    <property type="protein sequence ID" value="MCS3676322.1"/>
    <property type="molecule type" value="Genomic_DNA"/>
</dbReference>
<feature type="compositionally biased region" description="Basic and acidic residues" evidence="4">
    <location>
        <begin position="234"/>
        <end position="250"/>
    </location>
</feature>
<keyword evidence="1" id="KW-0229">DNA integration</keyword>
<dbReference type="Proteomes" id="UP001155027">
    <property type="component" value="Unassembled WGS sequence"/>
</dbReference>
<feature type="region of interest" description="Disordered" evidence="4">
    <location>
        <begin position="121"/>
        <end position="281"/>
    </location>
</feature>
<evidence type="ECO:0000313" key="6">
    <source>
        <dbReference type="EMBL" id="MCS3676322.1"/>
    </source>
</evidence>
<protein>
    <recommendedName>
        <fullName evidence="5">Core-binding (CB) domain-containing protein</fullName>
    </recommendedName>
</protein>
<evidence type="ECO:0000256" key="4">
    <source>
        <dbReference type="SAM" id="MobiDB-lite"/>
    </source>
</evidence>
<name>A0A9X2TEG8_9BACT</name>
<dbReference type="SUPFAM" id="SSF47823">
    <property type="entry name" value="lambda integrase-like, N-terminal domain"/>
    <property type="match status" value="1"/>
</dbReference>
<dbReference type="InterPro" id="IPR010998">
    <property type="entry name" value="Integrase_recombinase_N"/>
</dbReference>
<dbReference type="RefSeq" id="WP_259058627.1">
    <property type="nucleotide sequence ID" value="NZ_JANTZP010000001.1"/>
</dbReference>
<organism evidence="6 7">
    <name type="scientific">Salinibacter ruber</name>
    <dbReference type="NCBI Taxonomy" id="146919"/>
    <lineage>
        <taxon>Bacteria</taxon>
        <taxon>Pseudomonadati</taxon>
        <taxon>Rhodothermota</taxon>
        <taxon>Rhodothermia</taxon>
        <taxon>Rhodothermales</taxon>
        <taxon>Salinibacteraceae</taxon>
        <taxon>Salinibacter</taxon>
    </lineage>
</organism>
<dbReference type="Gene3D" id="1.10.150.130">
    <property type="match status" value="1"/>
</dbReference>
<feature type="compositionally biased region" description="Acidic residues" evidence="4">
    <location>
        <begin position="255"/>
        <end position="266"/>
    </location>
</feature>
<reference evidence="6" key="1">
    <citation type="submission" date="2022-08" db="EMBL/GenBank/DDBJ databases">
        <title>Genomic Encyclopedia of Type Strains, Phase V (KMG-V): Genome sequencing to study the core and pangenomes of soil and plant-associated prokaryotes.</title>
        <authorList>
            <person name="Whitman W."/>
        </authorList>
    </citation>
    <scope>NUCLEOTIDE SEQUENCE</scope>
    <source>
        <strain evidence="6">0</strain>
    </source>
</reference>
<evidence type="ECO:0000256" key="3">
    <source>
        <dbReference type="PROSITE-ProRule" id="PRU01248"/>
    </source>
</evidence>
<gene>
    <name evidence="6" type="ORF">GGP71_000218</name>
</gene>
<dbReference type="InterPro" id="IPR044068">
    <property type="entry name" value="CB"/>
</dbReference>
<feature type="compositionally biased region" description="Polar residues" evidence="4">
    <location>
        <begin position="267"/>
        <end position="277"/>
    </location>
</feature>
<dbReference type="InterPro" id="IPR004107">
    <property type="entry name" value="Integrase_SAM-like_N"/>
</dbReference>
<sequence>MTHPNPFELRHHRPDSGGDLVKQFLSTYGSRKTRRNYRTDLRQFFEGEEVNRLKASQIGEEDITEFLRGRADSLKRATLKRKLETIRSFFRWIARQNMIDDLPIREEPDTGDLVDQILEEARETTGGEGEEDSRTSERSVREDEGNSERSCRGPVPMELEPGSEVDFDRETDLSPEKSSSPGSRPELREGAEDTPDSEYTEPPSSEAPSREEPQSRESSNDTFTGSDPDSAEEGPPKEKSVKDRDTREEPIGEGGTEDNSTDDDSTGENSDGENQPSIPDWALAPGEAKEIDLRRGEQVALVDLPDVLRGALPQLRDPSGPEGLFVRCTSDLKVQIRSRWGEDSRIIDASIEHYALQRILRNGGDLSEDHVLRQAILYLHGLDWTLPRTVYDLVGALQNPEDTEGSFSEERPRWRREATGDGLGDAFLAAQITGVLAEGFGIEKDEQVFVGI</sequence>
<accession>A0A9X2TEG8</accession>
<dbReference type="Pfam" id="PF02899">
    <property type="entry name" value="Phage_int_SAM_1"/>
    <property type="match status" value="1"/>
</dbReference>
<evidence type="ECO:0000256" key="2">
    <source>
        <dbReference type="ARBA" id="ARBA00023125"/>
    </source>
</evidence>
<dbReference type="GO" id="GO:0003677">
    <property type="term" value="F:DNA binding"/>
    <property type="evidence" value="ECO:0007669"/>
    <property type="project" value="UniProtKB-UniRule"/>
</dbReference>
<feature type="compositionally biased region" description="Basic and acidic residues" evidence="4">
    <location>
        <begin position="166"/>
        <end position="175"/>
    </location>
</feature>
<evidence type="ECO:0000259" key="5">
    <source>
        <dbReference type="PROSITE" id="PS51900"/>
    </source>
</evidence>